<feature type="transmembrane region" description="Helical" evidence="6">
    <location>
        <begin position="315"/>
        <end position="336"/>
    </location>
</feature>
<dbReference type="PANTHER" id="PTHR23513">
    <property type="entry name" value="INTEGRAL MEMBRANE EFFLUX PROTEIN-RELATED"/>
    <property type="match status" value="1"/>
</dbReference>
<feature type="transmembrane region" description="Helical" evidence="6">
    <location>
        <begin position="229"/>
        <end position="249"/>
    </location>
</feature>
<dbReference type="GO" id="GO:0016746">
    <property type="term" value="F:acyltransferase activity"/>
    <property type="evidence" value="ECO:0007669"/>
    <property type="project" value="UniProtKB-KW"/>
</dbReference>
<dbReference type="AlphaFoldDB" id="A0A564VH56"/>
<keyword evidence="3 6" id="KW-0812">Transmembrane</keyword>
<comment type="subcellular location">
    <subcellularLocation>
        <location evidence="1">Cell membrane</location>
        <topology evidence="1">Multi-pass membrane protein</topology>
    </subcellularLocation>
</comment>
<dbReference type="GO" id="GO:0005886">
    <property type="term" value="C:plasma membrane"/>
    <property type="evidence" value="ECO:0007669"/>
    <property type="project" value="UniProtKB-SubCell"/>
</dbReference>
<dbReference type="SUPFAM" id="SSF103473">
    <property type="entry name" value="MFS general substrate transporter"/>
    <property type="match status" value="1"/>
</dbReference>
<dbReference type="PANTHER" id="PTHR23513:SF6">
    <property type="entry name" value="MAJOR FACILITATOR SUPERFAMILY ASSOCIATED DOMAIN-CONTAINING PROTEIN"/>
    <property type="match status" value="1"/>
</dbReference>
<feature type="transmembrane region" description="Helical" evidence="6">
    <location>
        <begin position="261"/>
        <end position="282"/>
    </location>
</feature>
<dbReference type="Pfam" id="PF07690">
    <property type="entry name" value="MFS_1"/>
    <property type="match status" value="1"/>
</dbReference>
<feature type="transmembrane region" description="Helical" evidence="6">
    <location>
        <begin position="44"/>
        <end position="68"/>
    </location>
</feature>
<keyword evidence="7" id="KW-0808">Transferase</keyword>
<dbReference type="InterPro" id="IPR036259">
    <property type="entry name" value="MFS_trans_sf"/>
</dbReference>
<protein>
    <submittedName>
        <fullName evidence="7">2-acyl-glycerophospho-ethanolamine acyltransferase</fullName>
    </submittedName>
</protein>
<evidence type="ECO:0000256" key="2">
    <source>
        <dbReference type="ARBA" id="ARBA00022475"/>
    </source>
</evidence>
<dbReference type="InterPro" id="IPR011701">
    <property type="entry name" value="MFS"/>
</dbReference>
<evidence type="ECO:0000256" key="3">
    <source>
        <dbReference type="ARBA" id="ARBA00022692"/>
    </source>
</evidence>
<dbReference type="Gene3D" id="1.20.1250.20">
    <property type="entry name" value="MFS general substrate transporter like domains"/>
    <property type="match status" value="1"/>
</dbReference>
<feature type="transmembrane region" description="Helical" evidence="6">
    <location>
        <begin position="357"/>
        <end position="374"/>
    </location>
</feature>
<evidence type="ECO:0000313" key="8">
    <source>
        <dbReference type="Proteomes" id="UP000345266"/>
    </source>
</evidence>
<evidence type="ECO:0000256" key="5">
    <source>
        <dbReference type="ARBA" id="ARBA00023136"/>
    </source>
</evidence>
<keyword evidence="5 6" id="KW-0472">Membrane</keyword>
<sequence length="408" mass="44606">MKIKMFKGNKSVILFIFGTFISNIGNGMFSLIVGQMLYAATGSVGAFGLILIIQNLSSLLLNIIAGYVADLIDAKKVSVYINLIQGVILLGGVFSCLMFAKNIVIILMVINTILSICSPFFRAANFKLIPEVERHNITLLSFNGIRSSANQSGQLIGVALAAPLLLTNNPVYALGINSGCFLITSFMMNRIILVRNSDSINTTNDKNVLRSMYLAWFSMIKNILENKKLTLLIVFSIFDYISVSFVNLIEPKFATEVLANSAYISILDGGFALGAISSFLLVERVLNRWSFSGVAPLLMLLQAICYCILGSFPSTFFSSLVMFLIGLINGSSIAVFQTELQKTAENTVHGKLSSLRDIFVAFSTLVFIPIFTHIVDNSIFVGIDVFVGVLAIMSLLLYFSRFAGANKD</sequence>
<feature type="transmembrane region" description="Helical" evidence="6">
    <location>
        <begin position="12"/>
        <end position="38"/>
    </location>
</feature>
<evidence type="ECO:0000256" key="1">
    <source>
        <dbReference type="ARBA" id="ARBA00004651"/>
    </source>
</evidence>
<keyword evidence="7" id="KW-0012">Acyltransferase</keyword>
<feature type="transmembrane region" description="Helical" evidence="6">
    <location>
        <begin position="106"/>
        <end position="124"/>
    </location>
</feature>
<evidence type="ECO:0000256" key="6">
    <source>
        <dbReference type="SAM" id="Phobius"/>
    </source>
</evidence>
<gene>
    <name evidence="7" type="ORF">BLJG463_00978</name>
</gene>
<reference evidence="7 8" key="1">
    <citation type="submission" date="2019-07" db="EMBL/GenBank/DDBJ databases">
        <authorList>
            <person name="Hibberd C M."/>
            <person name="Gehrig L. J."/>
            <person name="Chang H.-W."/>
            <person name="Venkatesh S."/>
        </authorList>
    </citation>
    <scope>NUCLEOTIDE SEQUENCE [LARGE SCALE GENOMIC DNA]</scope>
    <source>
        <strain evidence="7">Bifidobacterium_longum_subsp_infantis_JG_Bg463</strain>
    </source>
</reference>
<dbReference type="Proteomes" id="UP000345266">
    <property type="component" value="Unassembled WGS sequence"/>
</dbReference>
<proteinExistence type="predicted"/>
<keyword evidence="2" id="KW-1003">Cell membrane</keyword>
<keyword evidence="4 6" id="KW-1133">Transmembrane helix</keyword>
<feature type="transmembrane region" description="Helical" evidence="6">
    <location>
        <begin position="80"/>
        <end position="100"/>
    </location>
</feature>
<feature type="transmembrane region" description="Helical" evidence="6">
    <location>
        <begin position="289"/>
        <end position="309"/>
    </location>
</feature>
<organism evidence="7 8">
    <name type="scientific">Bifidobacterium longum subsp. infantis</name>
    <dbReference type="NCBI Taxonomy" id="1682"/>
    <lineage>
        <taxon>Bacteria</taxon>
        <taxon>Bacillati</taxon>
        <taxon>Actinomycetota</taxon>
        <taxon>Actinomycetes</taxon>
        <taxon>Bifidobacteriales</taxon>
        <taxon>Bifidobacteriaceae</taxon>
        <taxon>Bifidobacterium</taxon>
    </lineage>
</organism>
<feature type="transmembrane region" description="Helical" evidence="6">
    <location>
        <begin position="380"/>
        <end position="399"/>
    </location>
</feature>
<name>A0A564VH56_BIFLI</name>
<accession>A0A564VH56</accession>
<evidence type="ECO:0000256" key="4">
    <source>
        <dbReference type="ARBA" id="ARBA00022989"/>
    </source>
</evidence>
<dbReference type="CDD" id="cd06173">
    <property type="entry name" value="MFS_MefA_like"/>
    <property type="match status" value="1"/>
</dbReference>
<dbReference type="EMBL" id="CABHNT010000021">
    <property type="protein sequence ID" value="VUX31934.1"/>
    <property type="molecule type" value="Genomic_DNA"/>
</dbReference>
<evidence type="ECO:0000313" key="7">
    <source>
        <dbReference type="EMBL" id="VUX31934.1"/>
    </source>
</evidence>
<dbReference type="GO" id="GO:0022857">
    <property type="term" value="F:transmembrane transporter activity"/>
    <property type="evidence" value="ECO:0007669"/>
    <property type="project" value="InterPro"/>
</dbReference>